<feature type="region of interest" description="Disordered" evidence="1">
    <location>
        <begin position="1"/>
        <end position="38"/>
    </location>
</feature>
<dbReference type="EMBL" id="LOWA01000055">
    <property type="protein sequence ID" value="KVE24209.1"/>
    <property type="molecule type" value="Genomic_DNA"/>
</dbReference>
<evidence type="ECO:0000313" key="4">
    <source>
        <dbReference type="Proteomes" id="UP000062788"/>
    </source>
</evidence>
<keyword evidence="4" id="KW-1185">Reference proteome</keyword>
<keyword evidence="2" id="KW-0472">Membrane</keyword>
<evidence type="ECO:0000256" key="1">
    <source>
        <dbReference type="SAM" id="MobiDB-lite"/>
    </source>
</evidence>
<gene>
    <name evidence="3" type="ORF">WS67_01200</name>
</gene>
<feature type="transmembrane region" description="Helical" evidence="2">
    <location>
        <begin position="64"/>
        <end position="85"/>
    </location>
</feature>
<evidence type="ECO:0000256" key="2">
    <source>
        <dbReference type="SAM" id="Phobius"/>
    </source>
</evidence>
<reference evidence="3 4" key="1">
    <citation type="submission" date="2015-11" db="EMBL/GenBank/DDBJ databases">
        <title>Expanding the genomic diversity of Burkholderia species for the development of highly accurate diagnostics.</title>
        <authorList>
            <person name="Sahl J."/>
            <person name="Keim P."/>
            <person name="Wagner D."/>
        </authorList>
    </citation>
    <scope>NUCLEOTIDE SEQUENCE [LARGE SCALE GENOMIC DNA]</scope>
    <source>
        <strain evidence="3 4">TSV85</strain>
    </source>
</reference>
<accession>A0A103DWW7</accession>
<organism evidence="3 4">
    <name type="scientific">Burkholderia singularis</name>
    <dbReference type="NCBI Taxonomy" id="1503053"/>
    <lineage>
        <taxon>Bacteria</taxon>
        <taxon>Pseudomonadati</taxon>
        <taxon>Pseudomonadota</taxon>
        <taxon>Betaproteobacteria</taxon>
        <taxon>Burkholderiales</taxon>
        <taxon>Burkholderiaceae</taxon>
        <taxon>Burkholderia</taxon>
        <taxon>pseudomallei group</taxon>
    </lineage>
</organism>
<keyword evidence="2" id="KW-0812">Transmembrane</keyword>
<name>A0A103DWW7_9BURK</name>
<dbReference type="Proteomes" id="UP000062788">
    <property type="component" value="Unassembled WGS sequence"/>
</dbReference>
<proteinExistence type="predicted"/>
<comment type="caution">
    <text evidence="3">The sequence shown here is derived from an EMBL/GenBank/DDBJ whole genome shotgun (WGS) entry which is preliminary data.</text>
</comment>
<keyword evidence="2" id="KW-1133">Transmembrane helix</keyword>
<evidence type="ECO:0000313" key="3">
    <source>
        <dbReference type="EMBL" id="KVE24209.1"/>
    </source>
</evidence>
<dbReference type="AlphaFoldDB" id="A0A103DWW7"/>
<protein>
    <submittedName>
        <fullName evidence="3">Uncharacterized protein</fullName>
    </submittedName>
</protein>
<sequence length="86" mass="9032">MKADRTADGNAVQQQGELHQRACEGGEARGRAPCRPRARVADDAHVGVGAGGSPDLWATVCRTLAPFAVALLIALGLYALLHWLVS</sequence>
<feature type="compositionally biased region" description="Basic and acidic residues" evidence="1">
    <location>
        <begin position="18"/>
        <end position="30"/>
    </location>
</feature>